<sequence>MKEEGAFLTITELAGELGVAPHILRYWETRFPTLRPLQRSGNRRYYRPADVDLARRIHRLLSVEGFTVKGAQKALEDSDGPPPAAPPEEGASLLSRLQAIRDQFARAIGD</sequence>
<dbReference type="Gene3D" id="1.10.1660.10">
    <property type="match status" value="1"/>
</dbReference>
<dbReference type="Proteomes" id="UP000279959">
    <property type="component" value="Chromosome"/>
</dbReference>
<evidence type="ECO:0000313" key="4">
    <source>
        <dbReference type="EMBL" id="BBD99238.1"/>
    </source>
</evidence>
<evidence type="ECO:0000256" key="2">
    <source>
        <dbReference type="SAM" id="MobiDB-lite"/>
    </source>
</evidence>
<dbReference type="InterPro" id="IPR000551">
    <property type="entry name" value="MerR-type_HTH_dom"/>
</dbReference>
<dbReference type="InterPro" id="IPR047057">
    <property type="entry name" value="MerR_fam"/>
</dbReference>
<feature type="region of interest" description="Disordered" evidence="2">
    <location>
        <begin position="72"/>
        <end position="91"/>
    </location>
</feature>
<dbReference type="PROSITE" id="PS50937">
    <property type="entry name" value="HTH_MERR_2"/>
    <property type="match status" value="1"/>
</dbReference>
<dbReference type="GO" id="GO:0003677">
    <property type="term" value="F:DNA binding"/>
    <property type="evidence" value="ECO:0007669"/>
    <property type="project" value="UniProtKB-KW"/>
</dbReference>
<accession>A0A494W7W9</accession>
<dbReference type="InterPro" id="IPR009061">
    <property type="entry name" value="DNA-bd_dom_put_sf"/>
</dbReference>
<dbReference type="AlphaFoldDB" id="A0A494W7W9"/>
<dbReference type="CDD" id="cd04765">
    <property type="entry name" value="HTH_MlrA-like_sg2"/>
    <property type="match status" value="1"/>
</dbReference>
<dbReference type="EMBL" id="AP018664">
    <property type="protein sequence ID" value="BBD99238.1"/>
    <property type="molecule type" value="Genomic_DNA"/>
</dbReference>
<dbReference type="GO" id="GO:0003700">
    <property type="term" value="F:DNA-binding transcription factor activity"/>
    <property type="evidence" value="ECO:0007669"/>
    <property type="project" value="InterPro"/>
</dbReference>
<dbReference type="RefSeq" id="WP_066699993.1">
    <property type="nucleotide sequence ID" value="NZ_AP018664.1"/>
</dbReference>
<protein>
    <submittedName>
        <fullName evidence="4">MerR family transcriptional regulator</fullName>
    </submittedName>
</protein>
<dbReference type="Pfam" id="PF13411">
    <property type="entry name" value="MerR_1"/>
    <property type="match status" value="1"/>
</dbReference>
<keyword evidence="5" id="KW-1185">Reference proteome</keyword>
<organism evidence="4 5">
    <name type="scientific">Sphingobium amiense</name>
    <dbReference type="NCBI Taxonomy" id="135719"/>
    <lineage>
        <taxon>Bacteria</taxon>
        <taxon>Pseudomonadati</taxon>
        <taxon>Pseudomonadota</taxon>
        <taxon>Alphaproteobacteria</taxon>
        <taxon>Sphingomonadales</taxon>
        <taxon>Sphingomonadaceae</taxon>
        <taxon>Sphingobium</taxon>
    </lineage>
</organism>
<keyword evidence="1" id="KW-0238">DNA-binding</keyword>
<dbReference type="SMART" id="SM00422">
    <property type="entry name" value="HTH_MERR"/>
    <property type="match status" value="1"/>
</dbReference>
<feature type="domain" description="HTH merR-type" evidence="3">
    <location>
        <begin position="7"/>
        <end position="77"/>
    </location>
</feature>
<proteinExistence type="predicted"/>
<gene>
    <name evidence="4" type="ORF">SAMIE_1027390</name>
</gene>
<evidence type="ECO:0000256" key="1">
    <source>
        <dbReference type="ARBA" id="ARBA00023125"/>
    </source>
</evidence>
<dbReference type="PANTHER" id="PTHR30204">
    <property type="entry name" value="REDOX-CYCLING DRUG-SENSING TRANSCRIPTIONAL ACTIVATOR SOXR"/>
    <property type="match status" value="1"/>
</dbReference>
<dbReference type="SUPFAM" id="SSF46955">
    <property type="entry name" value="Putative DNA-binding domain"/>
    <property type="match status" value="1"/>
</dbReference>
<dbReference type="PANTHER" id="PTHR30204:SF15">
    <property type="entry name" value="BLL5018 PROTEIN"/>
    <property type="match status" value="1"/>
</dbReference>
<reference evidence="4 5" key="1">
    <citation type="submission" date="2018-05" db="EMBL/GenBank/DDBJ databases">
        <title>Complete Genome Sequence of the Nonylphenol-Degrading Bacterium Sphingobium amiense DSM 16289T.</title>
        <authorList>
            <person name="Ootsuka M."/>
            <person name="Nishizawa T."/>
            <person name="Ohta H."/>
        </authorList>
    </citation>
    <scope>NUCLEOTIDE SEQUENCE [LARGE SCALE GENOMIC DNA]</scope>
    <source>
        <strain evidence="4 5">DSM 16289</strain>
    </source>
</reference>
<dbReference type="KEGG" id="sami:SAMIE_1027390"/>
<evidence type="ECO:0000313" key="5">
    <source>
        <dbReference type="Proteomes" id="UP000279959"/>
    </source>
</evidence>
<name>A0A494W7W9_9SPHN</name>
<evidence type="ECO:0000259" key="3">
    <source>
        <dbReference type="PROSITE" id="PS50937"/>
    </source>
</evidence>